<name>A0A521AAR4_9BACT</name>
<dbReference type="PANTHER" id="PTHR12815:SF18">
    <property type="entry name" value="SORTING AND ASSEMBLY MACHINERY COMPONENT 50 HOMOLOG"/>
    <property type="match status" value="1"/>
</dbReference>
<dbReference type="PROSITE" id="PS51779">
    <property type="entry name" value="POTRA"/>
    <property type="match status" value="1"/>
</dbReference>
<gene>
    <name evidence="6" type="ORF">SAMN06269117_10119</name>
</gene>
<dbReference type="InterPro" id="IPR039910">
    <property type="entry name" value="D15-like"/>
</dbReference>
<organism evidence="6 7">
    <name type="scientific">Balnearium lithotrophicum</name>
    <dbReference type="NCBI Taxonomy" id="223788"/>
    <lineage>
        <taxon>Bacteria</taxon>
        <taxon>Pseudomonadati</taxon>
        <taxon>Aquificota</taxon>
        <taxon>Aquificia</taxon>
        <taxon>Desulfurobacteriales</taxon>
        <taxon>Desulfurobacteriaceae</taxon>
        <taxon>Balnearium</taxon>
    </lineage>
</organism>
<evidence type="ECO:0000256" key="1">
    <source>
        <dbReference type="ARBA" id="ARBA00004370"/>
    </source>
</evidence>
<keyword evidence="4" id="KW-0472">Membrane</keyword>
<keyword evidence="2" id="KW-1134">Transmembrane beta strand</keyword>
<dbReference type="PANTHER" id="PTHR12815">
    <property type="entry name" value="SORTING AND ASSEMBLY MACHINERY SAMM50 PROTEIN FAMILY MEMBER"/>
    <property type="match status" value="1"/>
</dbReference>
<dbReference type="InterPro" id="IPR000184">
    <property type="entry name" value="Bac_surfAg_D15"/>
</dbReference>
<evidence type="ECO:0000256" key="2">
    <source>
        <dbReference type="ARBA" id="ARBA00022452"/>
    </source>
</evidence>
<dbReference type="Proteomes" id="UP000317315">
    <property type="component" value="Unassembled WGS sequence"/>
</dbReference>
<dbReference type="OrthoDB" id="9776356at2"/>
<dbReference type="Pfam" id="PF01103">
    <property type="entry name" value="Omp85"/>
    <property type="match status" value="1"/>
</dbReference>
<keyword evidence="7" id="KW-1185">Reference proteome</keyword>
<feature type="domain" description="POTRA" evidence="5">
    <location>
        <begin position="56"/>
        <end position="136"/>
    </location>
</feature>
<dbReference type="EMBL" id="FXTM01000001">
    <property type="protein sequence ID" value="SMO31903.1"/>
    <property type="molecule type" value="Genomic_DNA"/>
</dbReference>
<dbReference type="GO" id="GO:0019867">
    <property type="term" value="C:outer membrane"/>
    <property type="evidence" value="ECO:0007669"/>
    <property type="project" value="InterPro"/>
</dbReference>
<accession>A0A521AAR4</accession>
<protein>
    <submittedName>
        <fullName evidence="6">Outer membrane protein insertion porin family</fullName>
    </submittedName>
</protein>
<evidence type="ECO:0000256" key="3">
    <source>
        <dbReference type="ARBA" id="ARBA00022692"/>
    </source>
</evidence>
<dbReference type="Gene3D" id="3.10.20.310">
    <property type="entry name" value="membrane protein fhac"/>
    <property type="match status" value="2"/>
</dbReference>
<keyword evidence="3" id="KW-0812">Transmembrane</keyword>
<sequence>MLLGKPVNKSDIENAKYILFLKIRSLGYSKPDISYAVKKTECGYVVLFTVKNLILYRISKIELNFNGDTSIKSEVENEIRELTGETPEYSFLSKLKEKIVDLMLNRGYYNGRVNLRLEPIEGNRGLVKLLISVQTGKKYIVKFDGNRHFSEKKLSKLLTFRRAAAVDPFEIENSVRNIKTFYQNNGFPFVSVKATTRAVDGEEIVEFKIYEGPEVFFKEFKFLGIDENLVDRRKIEKLTGKPFSQRDVNSIKLELVSNLKRKGYLSAKVNVSVSKEGTVKFIVEKGPIYRIVSLKVEGDTLNCFKEIKLPTVYSDRVLEDILNKISDCYGFKGFPDVKVIYRKKELRRRGNEVLMGVFIRIFPGKEYRFGYVIFQGLKRTKLKYIKNLVLIKPSQIYSKEKVTKQYSLLMDSRLFSKIDIKEFKTDSAISEIITLQEGSLLKTKGFVGYGTDSGIVTNGFLSSTSPFGYGLKYFLFGKYRQKEGYDAVFKVMKPQFPFRKWDTSYSIVKKEQIYESFKTDKTTYNFELLRRKSKSFFQTFRIEVSRERISNTSIRAKSSFLKRSFVYSQTYDRRDNKSNPKRGFLSFLNLSLSGFLLGGDTDYVMAEEKFLYLFPIGEEIFVVRLNGGIINSIGGKPVPVQDRFFLGGAESIRGYKYGTVSPTDEKGNYIGGKAYGLFSLEVRRSLTKNLEGALFYDSGRVFREPSRFKLSNWYSSVGFGIRYLTPVGPLRFDYGYKLKKVPGQGRGRFHISFGFPF</sequence>
<dbReference type="InterPro" id="IPR034746">
    <property type="entry name" value="POTRA"/>
</dbReference>
<dbReference type="AlphaFoldDB" id="A0A521AAR4"/>
<evidence type="ECO:0000259" key="5">
    <source>
        <dbReference type="PROSITE" id="PS51779"/>
    </source>
</evidence>
<evidence type="ECO:0000313" key="6">
    <source>
        <dbReference type="EMBL" id="SMO31903.1"/>
    </source>
</evidence>
<evidence type="ECO:0000256" key="4">
    <source>
        <dbReference type="ARBA" id="ARBA00023136"/>
    </source>
</evidence>
<dbReference type="Gene3D" id="2.40.160.50">
    <property type="entry name" value="membrane protein fhac: a member of the omp85/tpsb transporter family"/>
    <property type="match status" value="1"/>
</dbReference>
<proteinExistence type="predicted"/>
<comment type="subcellular location">
    <subcellularLocation>
        <location evidence="1">Membrane</location>
    </subcellularLocation>
</comment>
<reference evidence="6 7" key="1">
    <citation type="submission" date="2017-05" db="EMBL/GenBank/DDBJ databases">
        <authorList>
            <person name="Varghese N."/>
            <person name="Submissions S."/>
        </authorList>
    </citation>
    <scope>NUCLEOTIDE SEQUENCE [LARGE SCALE GENOMIC DNA]</scope>
    <source>
        <strain evidence="6 7">DSM 16304</strain>
    </source>
</reference>
<evidence type="ECO:0000313" key="7">
    <source>
        <dbReference type="Proteomes" id="UP000317315"/>
    </source>
</evidence>
<dbReference type="InterPro" id="IPR010827">
    <property type="entry name" value="BamA/TamA_POTRA"/>
</dbReference>
<dbReference type="Pfam" id="PF07244">
    <property type="entry name" value="POTRA"/>
    <property type="match status" value="2"/>
</dbReference>